<keyword evidence="2" id="KW-0067">ATP-binding</keyword>
<evidence type="ECO:0000313" key="6">
    <source>
        <dbReference type="Proteomes" id="UP000663846"/>
    </source>
</evidence>
<dbReference type="GO" id="GO:0004674">
    <property type="term" value="F:protein serine/threonine kinase activity"/>
    <property type="evidence" value="ECO:0007669"/>
    <property type="project" value="TreeGrafter"/>
</dbReference>
<sequence length="418" mass="45994">MGRTASLIGHPVETRRLSHEAPSSAVAFPAFPNRGVIRPHSPSSCTNDYQSNTYQIRAKTLSDSPIQAFPPTSPKSDSHVPPIVSPSRNLHRDDGLLASKPTNSRTFQEMSMHQILEQLRLHGNTDISSQLILPEHRDLPVATGGFGNIYRGALRDGREVAIKCLRPVIHQANGIETLKRASKELLVWSQCNHPNVLPLLGVAQYCKQLAMVSPWMPNGSLNRFLYSNFPSVPELWQLGCEIAESLRYLHEMGIVHGDVKAANILVSIDKRAILAEFGHITIRENSVQATSSVEVMDAVDQSIRWTAPEVLEGQDVPTDKGDIYSLGMASLTILEVLTGSEPYAGLDTLTALQNIISGILPERPEKDLPSGNKPADLLWALLNDCWAYDPQQRPVAMKVQDKMRSLVTKVTQESNAGV</sequence>
<name>A0A8H2ZYW0_9AGAM</name>
<dbReference type="InterPro" id="IPR051681">
    <property type="entry name" value="Ser/Thr_Kinases-Pseudokinases"/>
</dbReference>
<accession>A0A8H2ZYW0</accession>
<dbReference type="InterPro" id="IPR008271">
    <property type="entry name" value="Ser/Thr_kinase_AS"/>
</dbReference>
<proteinExistence type="predicted"/>
<evidence type="ECO:0000259" key="4">
    <source>
        <dbReference type="PROSITE" id="PS50011"/>
    </source>
</evidence>
<dbReference type="PANTHER" id="PTHR44329">
    <property type="entry name" value="SERINE/THREONINE-PROTEIN KINASE TNNI3K-RELATED"/>
    <property type="match status" value="1"/>
</dbReference>
<dbReference type="PROSITE" id="PS00108">
    <property type="entry name" value="PROTEIN_KINASE_ST"/>
    <property type="match status" value="1"/>
</dbReference>
<dbReference type="InterPro" id="IPR000719">
    <property type="entry name" value="Prot_kinase_dom"/>
</dbReference>
<dbReference type="SMART" id="SM00220">
    <property type="entry name" value="S_TKc"/>
    <property type="match status" value="1"/>
</dbReference>
<evidence type="ECO:0000256" key="2">
    <source>
        <dbReference type="ARBA" id="ARBA00022840"/>
    </source>
</evidence>
<comment type="caution">
    <text evidence="5">The sequence shown here is derived from an EMBL/GenBank/DDBJ whole genome shotgun (WGS) entry which is preliminary data.</text>
</comment>
<dbReference type="GO" id="GO:0005524">
    <property type="term" value="F:ATP binding"/>
    <property type="evidence" value="ECO:0007669"/>
    <property type="project" value="UniProtKB-KW"/>
</dbReference>
<feature type="region of interest" description="Disordered" evidence="3">
    <location>
        <begin position="63"/>
        <end position="97"/>
    </location>
</feature>
<dbReference type="PANTHER" id="PTHR44329:SF298">
    <property type="entry name" value="MIXED LINEAGE KINASE DOMAIN-LIKE PROTEIN"/>
    <property type="match status" value="1"/>
</dbReference>
<dbReference type="EMBL" id="CAJMWS010000003">
    <property type="protein sequence ID" value="CAE6335681.1"/>
    <property type="molecule type" value="Genomic_DNA"/>
</dbReference>
<dbReference type="Pfam" id="PF07714">
    <property type="entry name" value="PK_Tyr_Ser-Thr"/>
    <property type="match status" value="1"/>
</dbReference>
<protein>
    <recommendedName>
        <fullName evidence="4">Protein kinase domain-containing protein</fullName>
    </recommendedName>
</protein>
<dbReference type="InterPro" id="IPR011009">
    <property type="entry name" value="Kinase-like_dom_sf"/>
</dbReference>
<dbReference type="Gene3D" id="1.10.510.10">
    <property type="entry name" value="Transferase(Phosphotransferase) domain 1"/>
    <property type="match status" value="1"/>
</dbReference>
<evidence type="ECO:0000256" key="3">
    <source>
        <dbReference type="SAM" id="MobiDB-lite"/>
    </source>
</evidence>
<evidence type="ECO:0000256" key="1">
    <source>
        <dbReference type="ARBA" id="ARBA00022741"/>
    </source>
</evidence>
<organism evidence="5 6">
    <name type="scientific">Rhizoctonia solani</name>
    <dbReference type="NCBI Taxonomy" id="456999"/>
    <lineage>
        <taxon>Eukaryota</taxon>
        <taxon>Fungi</taxon>
        <taxon>Dikarya</taxon>
        <taxon>Basidiomycota</taxon>
        <taxon>Agaricomycotina</taxon>
        <taxon>Agaricomycetes</taxon>
        <taxon>Cantharellales</taxon>
        <taxon>Ceratobasidiaceae</taxon>
        <taxon>Rhizoctonia</taxon>
    </lineage>
</organism>
<gene>
    <name evidence="5" type="ORF">RDB_LOCUS146</name>
</gene>
<dbReference type="Proteomes" id="UP000663846">
    <property type="component" value="Unassembled WGS sequence"/>
</dbReference>
<reference evidence="5" key="1">
    <citation type="submission" date="2021-01" db="EMBL/GenBank/DDBJ databases">
        <authorList>
            <person name="Kaushik A."/>
        </authorList>
    </citation>
    <scope>NUCLEOTIDE SEQUENCE</scope>
    <source>
        <strain evidence="5">AG1-1C</strain>
    </source>
</reference>
<evidence type="ECO:0000313" key="5">
    <source>
        <dbReference type="EMBL" id="CAE6335681.1"/>
    </source>
</evidence>
<dbReference type="PROSITE" id="PS50011">
    <property type="entry name" value="PROTEIN_KINASE_DOM"/>
    <property type="match status" value="1"/>
</dbReference>
<dbReference type="AlphaFoldDB" id="A0A8H2ZYW0"/>
<feature type="domain" description="Protein kinase" evidence="4">
    <location>
        <begin position="135"/>
        <end position="407"/>
    </location>
</feature>
<dbReference type="InterPro" id="IPR001245">
    <property type="entry name" value="Ser-Thr/Tyr_kinase_cat_dom"/>
</dbReference>
<keyword evidence="1" id="KW-0547">Nucleotide-binding</keyword>
<dbReference type="SUPFAM" id="SSF56112">
    <property type="entry name" value="Protein kinase-like (PK-like)"/>
    <property type="match status" value="1"/>
</dbReference>